<protein>
    <recommendedName>
        <fullName evidence="3">Probable endolytic peptidoglycan transglycosylase RlpA</fullName>
        <ecNumber evidence="3">4.2.2.-</ecNumber>
    </recommendedName>
</protein>
<dbReference type="InterPro" id="IPR012997">
    <property type="entry name" value="RplA"/>
</dbReference>
<proteinExistence type="inferred from homology"/>
<dbReference type="InterPro" id="IPR036908">
    <property type="entry name" value="RlpA-like_sf"/>
</dbReference>
<feature type="domain" description="RlpA-like protein double-psi beta-barrel" evidence="5">
    <location>
        <begin position="30"/>
        <end position="116"/>
    </location>
</feature>
<comment type="caution">
    <text evidence="6">The sequence shown here is derived from an EMBL/GenBank/DDBJ whole genome shotgun (WGS) entry which is preliminary data.</text>
</comment>
<evidence type="ECO:0000313" key="7">
    <source>
        <dbReference type="Proteomes" id="UP000315525"/>
    </source>
</evidence>
<gene>
    <name evidence="3" type="primary">rlpA</name>
    <name evidence="6" type="ORF">E3J62_05495</name>
</gene>
<dbReference type="InterPro" id="IPR034718">
    <property type="entry name" value="RlpA"/>
</dbReference>
<keyword evidence="2 3" id="KW-0961">Cell wall biogenesis/degradation</keyword>
<dbReference type="PANTHER" id="PTHR34183">
    <property type="entry name" value="ENDOLYTIC PEPTIDOGLYCAN TRANSGLYCOSYLASE RLPA"/>
    <property type="match status" value="1"/>
</dbReference>
<dbReference type="Pfam" id="PF03330">
    <property type="entry name" value="DPBB_1"/>
    <property type="match status" value="1"/>
</dbReference>
<evidence type="ECO:0000259" key="5">
    <source>
        <dbReference type="Pfam" id="PF03330"/>
    </source>
</evidence>
<evidence type="ECO:0000313" key="6">
    <source>
        <dbReference type="EMBL" id="TET46049.1"/>
    </source>
</evidence>
<evidence type="ECO:0000256" key="2">
    <source>
        <dbReference type="ARBA" id="ARBA00023316"/>
    </source>
</evidence>
<dbReference type="InterPro" id="IPR009009">
    <property type="entry name" value="RlpA-like_DPBB"/>
</dbReference>
<dbReference type="GO" id="GO:0008932">
    <property type="term" value="F:lytic endotransglycosylase activity"/>
    <property type="evidence" value="ECO:0007669"/>
    <property type="project" value="UniProtKB-UniRule"/>
</dbReference>
<dbReference type="EC" id="4.2.2.-" evidence="3"/>
<dbReference type="SUPFAM" id="SSF50685">
    <property type="entry name" value="Barwin-like endoglucanases"/>
    <property type="match status" value="1"/>
</dbReference>
<evidence type="ECO:0000256" key="4">
    <source>
        <dbReference type="RuleBase" id="RU003495"/>
    </source>
</evidence>
<evidence type="ECO:0000256" key="1">
    <source>
        <dbReference type="ARBA" id="ARBA00023239"/>
    </source>
</evidence>
<accession>A0A523UUN5</accession>
<organism evidence="6 7">
    <name type="scientific">candidate division TA06 bacterium</name>
    <dbReference type="NCBI Taxonomy" id="2250710"/>
    <lineage>
        <taxon>Bacteria</taxon>
        <taxon>Bacteria division TA06</taxon>
    </lineage>
</organism>
<comment type="similarity">
    <text evidence="3 4">Belongs to the RlpA family.</text>
</comment>
<dbReference type="NCBIfam" id="TIGR00413">
    <property type="entry name" value="rlpA"/>
    <property type="match status" value="1"/>
</dbReference>
<keyword evidence="1 3" id="KW-0456">Lyase</keyword>
<name>A0A523UUN5_UNCT6</name>
<dbReference type="EMBL" id="SOJN01000070">
    <property type="protein sequence ID" value="TET46049.1"/>
    <property type="molecule type" value="Genomic_DNA"/>
</dbReference>
<comment type="function">
    <text evidence="3">Lytic transglycosylase with a strong preference for naked glycan strands that lack stem peptides.</text>
</comment>
<reference evidence="6 7" key="1">
    <citation type="submission" date="2019-03" db="EMBL/GenBank/DDBJ databases">
        <title>Metabolic potential of uncultured bacteria and archaea associated with petroleum seepage in deep-sea sediments.</title>
        <authorList>
            <person name="Dong X."/>
            <person name="Hubert C."/>
        </authorList>
    </citation>
    <scope>NUCLEOTIDE SEQUENCE [LARGE SCALE GENOMIC DNA]</scope>
    <source>
        <strain evidence="6">E44_bin18</strain>
    </source>
</reference>
<dbReference type="CDD" id="cd22268">
    <property type="entry name" value="DPBB_RlpA-like"/>
    <property type="match status" value="1"/>
</dbReference>
<dbReference type="Gene3D" id="2.40.40.10">
    <property type="entry name" value="RlpA-like domain"/>
    <property type="match status" value="1"/>
</dbReference>
<sequence>MTAVVILLLLSLFQCGCCTSSPRPHRGRAVTGIASYYGKKFHGKRTASGEIFDMYKLTAAHKTLPFGTRVLVTSLENDRSVVVKINDRGPFVKGRIIDLSYEAARRIGMTGIAKVKLVILN</sequence>
<dbReference type="HAMAP" id="MF_02071">
    <property type="entry name" value="RlpA"/>
    <property type="match status" value="1"/>
</dbReference>
<dbReference type="Proteomes" id="UP000315525">
    <property type="component" value="Unassembled WGS sequence"/>
</dbReference>
<dbReference type="AlphaFoldDB" id="A0A523UUN5"/>
<dbReference type="GO" id="GO:0000270">
    <property type="term" value="P:peptidoglycan metabolic process"/>
    <property type="evidence" value="ECO:0007669"/>
    <property type="project" value="UniProtKB-UniRule"/>
</dbReference>
<dbReference type="GO" id="GO:0071555">
    <property type="term" value="P:cell wall organization"/>
    <property type="evidence" value="ECO:0007669"/>
    <property type="project" value="UniProtKB-KW"/>
</dbReference>
<evidence type="ECO:0000256" key="3">
    <source>
        <dbReference type="HAMAP-Rule" id="MF_02071"/>
    </source>
</evidence>
<dbReference type="PANTHER" id="PTHR34183:SF1">
    <property type="entry name" value="ENDOLYTIC PEPTIDOGLYCAN TRANSGLYCOSYLASE RLPA"/>
    <property type="match status" value="1"/>
</dbReference>